<dbReference type="GO" id="GO:0000976">
    <property type="term" value="F:transcription cis-regulatory region binding"/>
    <property type="evidence" value="ECO:0007669"/>
    <property type="project" value="TreeGrafter"/>
</dbReference>
<dbReference type="Pfam" id="PF00126">
    <property type="entry name" value="HTH_1"/>
    <property type="match status" value="1"/>
</dbReference>
<feature type="domain" description="HTH lysR-type" evidence="5">
    <location>
        <begin position="1"/>
        <end position="58"/>
    </location>
</feature>
<dbReference type="InterPro" id="IPR000847">
    <property type="entry name" value="LysR_HTH_N"/>
</dbReference>
<keyword evidence="7" id="KW-1185">Reference proteome</keyword>
<gene>
    <name evidence="6" type="ORF">SFSGTM_11740</name>
</gene>
<name>A0A809RFP6_9PROT</name>
<evidence type="ECO:0000313" key="6">
    <source>
        <dbReference type="EMBL" id="BBP00466.1"/>
    </source>
</evidence>
<dbReference type="CDD" id="cd08420">
    <property type="entry name" value="PBP2_CysL_like"/>
    <property type="match status" value="1"/>
</dbReference>
<evidence type="ECO:0000256" key="1">
    <source>
        <dbReference type="ARBA" id="ARBA00009437"/>
    </source>
</evidence>
<dbReference type="PANTHER" id="PTHR30126">
    <property type="entry name" value="HTH-TYPE TRANSCRIPTIONAL REGULATOR"/>
    <property type="match status" value="1"/>
</dbReference>
<dbReference type="GO" id="GO:0003700">
    <property type="term" value="F:DNA-binding transcription factor activity"/>
    <property type="evidence" value="ECO:0007669"/>
    <property type="project" value="InterPro"/>
</dbReference>
<keyword evidence="3" id="KW-0238">DNA-binding</keyword>
<dbReference type="InterPro" id="IPR036390">
    <property type="entry name" value="WH_DNA-bd_sf"/>
</dbReference>
<evidence type="ECO:0000256" key="2">
    <source>
        <dbReference type="ARBA" id="ARBA00023015"/>
    </source>
</evidence>
<dbReference type="FunFam" id="1.10.10.10:FF:000001">
    <property type="entry name" value="LysR family transcriptional regulator"/>
    <property type="match status" value="1"/>
</dbReference>
<protein>
    <submittedName>
        <fullName evidence="6">LysR family transcriptional regulator</fullName>
    </submittedName>
</protein>
<dbReference type="InterPro" id="IPR036388">
    <property type="entry name" value="WH-like_DNA-bd_sf"/>
</dbReference>
<evidence type="ECO:0000259" key="5">
    <source>
        <dbReference type="PROSITE" id="PS50931"/>
    </source>
</evidence>
<dbReference type="Proteomes" id="UP000463939">
    <property type="component" value="Chromosome"/>
</dbReference>
<dbReference type="Gene3D" id="1.10.10.10">
    <property type="entry name" value="Winged helix-like DNA-binding domain superfamily/Winged helix DNA-binding domain"/>
    <property type="match status" value="1"/>
</dbReference>
<dbReference type="KEGG" id="sniv:SFSGTM_11740"/>
<sequence>MADRRLQVFYTVAKQLSFTKAAECLCMTQPAVTFQVKQLEAQLNISLFERSPSKITLTPAGELAMHYAENILNLTTEMESRLAEMSEATSGTLTIGASTTIADYMLPQMLGLFKARFPQVQLRLSVANSQNIENRVIDHSLDVGLVESPSHHVSLVTQVLYQDDLVVICAANHPWAGMASIHPEQLSQEPYIGRELGSGTREVVDQYLREHKIQPESLDVVMELGSPEAIKGAVEAGLGVAIVSRITVMKEQKLGKLIAIPLIPVLRRDLTLVYTQEKFRSKLLQSFIDLIIDIPQSSSIG</sequence>
<evidence type="ECO:0000256" key="3">
    <source>
        <dbReference type="ARBA" id="ARBA00023125"/>
    </source>
</evidence>
<dbReference type="InterPro" id="IPR005119">
    <property type="entry name" value="LysR_subst-bd"/>
</dbReference>
<organism evidence="6 7">
    <name type="scientific">Sulfuriferula nivalis</name>
    <dbReference type="NCBI Taxonomy" id="2675298"/>
    <lineage>
        <taxon>Bacteria</taxon>
        <taxon>Pseudomonadati</taxon>
        <taxon>Pseudomonadota</taxon>
        <taxon>Betaproteobacteria</taxon>
        <taxon>Nitrosomonadales</taxon>
        <taxon>Sulfuricellaceae</taxon>
        <taxon>Sulfuriferula</taxon>
    </lineage>
</organism>
<dbReference type="SUPFAM" id="SSF53850">
    <property type="entry name" value="Periplasmic binding protein-like II"/>
    <property type="match status" value="1"/>
</dbReference>
<evidence type="ECO:0000256" key="4">
    <source>
        <dbReference type="ARBA" id="ARBA00023163"/>
    </source>
</evidence>
<dbReference type="InterPro" id="IPR047788">
    <property type="entry name" value="LysR-like_Sec_metab"/>
</dbReference>
<dbReference type="PANTHER" id="PTHR30126:SF39">
    <property type="entry name" value="HTH-TYPE TRANSCRIPTIONAL REGULATOR CYSL"/>
    <property type="match status" value="1"/>
</dbReference>
<reference evidence="7" key="1">
    <citation type="submission" date="2019-11" db="EMBL/GenBank/DDBJ databases">
        <title>Isolation and characterization of a novel species in the genus Sulfuriferula.</title>
        <authorList>
            <person name="Mochizuki J."/>
            <person name="Kojima H."/>
            <person name="Fukui M."/>
        </authorList>
    </citation>
    <scope>NUCLEOTIDE SEQUENCE [LARGE SCALE GENOMIC DNA]</scope>
    <source>
        <strain evidence="7">SGTM</strain>
    </source>
</reference>
<keyword evidence="2" id="KW-0805">Transcription regulation</keyword>
<accession>A0A809RFP6</accession>
<evidence type="ECO:0000313" key="7">
    <source>
        <dbReference type="Proteomes" id="UP000463939"/>
    </source>
</evidence>
<dbReference type="AlphaFoldDB" id="A0A809RFP6"/>
<keyword evidence="4" id="KW-0804">Transcription</keyword>
<comment type="similarity">
    <text evidence="1">Belongs to the LysR transcriptional regulatory family.</text>
</comment>
<dbReference type="RefSeq" id="WP_162084396.1">
    <property type="nucleotide sequence ID" value="NZ_AP021881.1"/>
</dbReference>
<dbReference type="SUPFAM" id="SSF46785">
    <property type="entry name" value="Winged helix' DNA-binding domain"/>
    <property type="match status" value="1"/>
</dbReference>
<dbReference type="PROSITE" id="PS50931">
    <property type="entry name" value="HTH_LYSR"/>
    <property type="match status" value="1"/>
</dbReference>
<proteinExistence type="inferred from homology"/>
<dbReference type="NCBIfam" id="NF040786">
    <property type="entry name" value="LysR_Sec_metab"/>
    <property type="match status" value="1"/>
</dbReference>
<dbReference type="EMBL" id="AP021881">
    <property type="protein sequence ID" value="BBP00466.1"/>
    <property type="molecule type" value="Genomic_DNA"/>
</dbReference>
<dbReference type="PRINTS" id="PR00039">
    <property type="entry name" value="HTHLYSR"/>
</dbReference>
<dbReference type="Pfam" id="PF03466">
    <property type="entry name" value="LysR_substrate"/>
    <property type="match status" value="1"/>
</dbReference>
<dbReference type="Gene3D" id="3.40.190.290">
    <property type="match status" value="1"/>
</dbReference>